<gene>
    <name evidence="2" type="ORF">FA15DRAFT_660418</name>
</gene>
<evidence type="ECO:0000313" key="2">
    <source>
        <dbReference type="EMBL" id="TFK18815.1"/>
    </source>
</evidence>
<accession>A0A5C3KGA8</accession>
<dbReference type="Proteomes" id="UP000307440">
    <property type="component" value="Unassembled WGS sequence"/>
</dbReference>
<evidence type="ECO:0000313" key="3">
    <source>
        <dbReference type="Proteomes" id="UP000307440"/>
    </source>
</evidence>
<proteinExistence type="predicted"/>
<keyword evidence="3" id="KW-1185">Reference proteome</keyword>
<dbReference type="AlphaFoldDB" id="A0A5C3KGA8"/>
<protein>
    <submittedName>
        <fullName evidence="2">Uncharacterized protein</fullName>
    </submittedName>
</protein>
<organism evidence="2 3">
    <name type="scientific">Coprinopsis marcescibilis</name>
    <name type="common">Agaric fungus</name>
    <name type="synonym">Psathyrella marcescibilis</name>
    <dbReference type="NCBI Taxonomy" id="230819"/>
    <lineage>
        <taxon>Eukaryota</taxon>
        <taxon>Fungi</taxon>
        <taxon>Dikarya</taxon>
        <taxon>Basidiomycota</taxon>
        <taxon>Agaricomycotina</taxon>
        <taxon>Agaricomycetes</taxon>
        <taxon>Agaricomycetidae</taxon>
        <taxon>Agaricales</taxon>
        <taxon>Agaricineae</taxon>
        <taxon>Psathyrellaceae</taxon>
        <taxon>Coprinopsis</taxon>
    </lineage>
</organism>
<dbReference type="EMBL" id="ML210377">
    <property type="protein sequence ID" value="TFK18815.1"/>
    <property type="molecule type" value="Genomic_DNA"/>
</dbReference>
<evidence type="ECO:0000256" key="1">
    <source>
        <dbReference type="SAM" id="MobiDB-lite"/>
    </source>
</evidence>
<name>A0A5C3KGA8_COPMA</name>
<feature type="region of interest" description="Disordered" evidence="1">
    <location>
        <begin position="53"/>
        <end position="73"/>
    </location>
</feature>
<sequence>MYGHFCLAKVSTAPSGNRGLAERFILIEPTRYFEGESFEGYIARHRILEFSRSHTTQCSRPDPNAQGKGRGRVSKEPMTIIQFRPASSTYWNVVAQSGKPDSPNELAPPVVNERANWGVFVFAWQTTNYATTSACSTNTTMVTLYVHLRVAVARWQIDMRISFGVVRLLLPVFPVRNYREFTFPLQAAKTRKVGTQQTCLYVEASIQQCPRTHPHQLRNHPLIVLRGACAVTDASSEIY</sequence>
<reference evidence="2 3" key="1">
    <citation type="journal article" date="2019" name="Nat. Ecol. Evol.">
        <title>Megaphylogeny resolves global patterns of mushroom evolution.</title>
        <authorList>
            <person name="Varga T."/>
            <person name="Krizsan K."/>
            <person name="Foldi C."/>
            <person name="Dima B."/>
            <person name="Sanchez-Garcia M."/>
            <person name="Sanchez-Ramirez S."/>
            <person name="Szollosi G.J."/>
            <person name="Szarkandi J.G."/>
            <person name="Papp V."/>
            <person name="Albert L."/>
            <person name="Andreopoulos W."/>
            <person name="Angelini C."/>
            <person name="Antonin V."/>
            <person name="Barry K.W."/>
            <person name="Bougher N.L."/>
            <person name="Buchanan P."/>
            <person name="Buyck B."/>
            <person name="Bense V."/>
            <person name="Catcheside P."/>
            <person name="Chovatia M."/>
            <person name="Cooper J."/>
            <person name="Damon W."/>
            <person name="Desjardin D."/>
            <person name="Finy P."/>
            <person name="Geml J."/>
            <person name="Haridas S."/>
            <person name="Hughes K."/>
            <person name="Justo A."/>
            <person name="Karasinski D."/>
            <person name="Kautmanova I."/>
            <person name="Kiss B."/>
            <person name="Kocsube S."/>
            <person name="Kotiranta H."/>
            <person name="LaButti K.M."/>
            <person name="Lechner B.E."/>
            <person name="Liimatainen K."/>
            <person name="Lipzen A."/>
            <person name="Lukacs Z."/>
            <person name="Mihaltcheva S."/>
            <person name="Morgado L.N."/>
            <person name="Niskanen T."/>
            <person name="Noordeloos M.E."/>
            <person name="Ohm R.A."/>
            <person name="Ortiz-Santana B."/>
            <person name="Ovrebo C."/>
            <person name="Racz N."/>
            <person name="Riley R."/>
            <person name="Savchenko A."/>
            <person name="Shiryaev A."/>
            <person name="Soop K."/>
            <person name="Spirin V."/>
            <person name="Szebenyi C."/>
            <person name="Tomsovsky M."/>
            <person name="Tulloss R.E."/>
            <person name="Uehling J."/>
            <person name="Grigoriev I.V."/>
            <person name="Vagvolgyi C."/>
            <person name="Papp T."/>
            <person name="Martin F.M."/>
            <person name="Miettinen O."/>
            <person name="Hibbett D.S."/>
            <person name="Nagy L.G."/>
        </authorList>
    </citation>
    <scope>NUCLEOTIDE SEQUENCE [LARGE SCALE GENOMIC DNA]</scope>
    <source>
        <strain evidence="2 3">CBS 121175</strain>
    </source>
</reference>